<proteinExistence type="predicted"/>
<dbReference type="InterPro" id="IPR043519">
    <property type="entry name" value="NT_sf"/>
</dbReference>
<dbReference type="SUPFAM" id="SSF81301">
    <property type="entry name" value="Nucleotidyltransferase"/>
    <property type="match status" value="1"/>
</dbReference>
<accession>A0ABW3DBW4</accession>
<dbReference type="Gene3D" id="3.30.460.40">
    <property type="match status" value="1"/>
</dbReference>
<evidence type="ECO:0000313" key="2">
    <source>
        <dbReference type="Proteomes" id="UP001597120"/>
    </source>
</evidence>
<dbReference type="RefSeq" id="WP_379289578.1">
    <property type="nucleotide sequence ID" value="NZ_JBHTIU010000061.1"/>
</dbReference>
<keyword evidence="2" id="KW-1185">Reference proteome</keyword>
<sequence length="200" mass="23792">MRNDFNNWMPLSVAEIYSLYSKMGIQWGIAGGWALDLHLRKQTREHSDIDVVITREEHLTAYDYLNQDWMLYKAEKGKLSLWEDREFLYTTMDIWVSKSSDTPFVFQMMLVDTEGDSWVYGRNKSIKRPFDDLFLKSDEGIPYIRPEIQLLYKAGSSQVRDKDYRDFRTILPSLLPQEKEWLKSSLSLQFPEGHDWIKFL</sequence>
<gene>
    <name evidence="1" type="ORF">ACFQ03_16845</name>
</gene>
<dbReference type="InterPro" id="IPR019646">
    <property type="entry name" value="Aminoglyc_AdlTrfase"/>
</dbReference>
<organism evidence="1 2">
    <name type="scientific">Paenibacillus residui</name>
    <dbReference type="NCBI Taxonomy" id="629724"/>
    <lineage>
        <taxon>Bacteria</taxon>
        <taxon>Bacillati</taxon>
        <taxon>Bacillota</taxon>
        <taxon>Bacilli</taxon>
        <taxon>Bacillales</taxon>
        <taxon>Paenibacillaceae</taxon>
        <taxon>Paenibacillus</taxon>
    </lineage>
</organism>
<dbReference type="Proteomes" id="UP001597120">
    <property type="component" value="Unassembled WGS sequence"/>
</dbReference>
<name>A0ABW3DBW4_9BACL</name>
<comment type="caution">
    <text evidence="1">The sequence shown here is derived from an EMBL/GenBank/DDBJ whole genome shotgun (WGS) entry which is preliminary data.</text>
</comment>
<evidence type="ECO:0000313" key="1">
    <source>
        <dbReference type="EMBL" id="MFD0870811.1"/>
    </source>
</evidence>
<dbReference type="Pfam" id="PF10706">
    <property type="entry name" value="Aminoglyc_resit"/>
    <property type="match status" value="1"/>
</dbReference>
<dbReference type="EMBL" id="JBHTIU010000061">
    <property type="protein sequence ID" value="MFD0870811.1"/>
    <property type="molecule type" value="Genomic_DNA"/>
</dbReference>
<reference evidence="2" key="1">
    <citation type="journal article" date="2019" name="Int. J. Syst. Evol. Microbiol.">
        <title>The Global Catalogue of Microorganisms (GCM) 10K type strain sequencing project: providing services to taxonomists for standard genome sequencing and annotation.</title>
        <authorList>
            <consortium name="The Broad Institute Genomics Platform"/>
            <consortium name="The Broad Institute Genome Sequencing Center for Infectious Disease"/>
            <person name="Wu L."/>
            <person name="Ma J."/>
        </authorList>
    </citation>
    <scope>NUCLEOTIDE SEQUENCE [LARGE SCALE GENOMIC DNA]</scope>
    <source>
        <strain evidence="2">CCUG 57263</strain>
    </source>
</reference>
<protein>
    <submittedName>
        <fullName evidence="1">Nucleotidyltransferase domain-containing protein</fullName>
    </submittedName>
</protein>